<dbReference type="Gene3D" id="3.20.20.140">
    <property type="entry name" value="Metal-dependent hydrolases"/>
    <property type="match status" value="1"/>
</dbReference>
<dbReference type="SUPFAM" id="SSF51556">
    <property type="entry name" value="Metallo-dependent hydrolases"/>
    <property type="match status" value="1"/>
</dbReference>
<dbReference type="Gene3D" id="2.30.40.10">
    <property type="entry name" value="Urease, subunit C, domain 1"/>
    <property type="match status" value="1"/>
</dbReference>
<evidence type="ECO:0000313" key="2">
    <source>
        <dbReference type="EMBL" id="MBK1835963.1"/>
    </source>
</evidence>
<dbReference type="CDD" id="cd01300">
    <property type="entry name" value="YtcJ_like"/>
    <property type="match status" value="1"/>
</dbReference>
<dbReference type="Gene3D" id="3.10.310.70">
    <property type="match status" value="1"/>
</dbReference>
<dbReference type="InterPro" id="IPR032466">
    <property type="entry name" value="Metal_Hydrolase"/>
</dbReference>
<evidence type="ECO:0000313" key="3">
    <source>
        <dbReference type="Proteomes" id="UP000652760"/>
    </source>
</evidence>
<proteinExistence type="predicted"/>
<dbReference type="InterPro" id="IPR033932">
    <property type="entry name" value="YtcJ-like"/>
</dbReference>
<dbReference type="EMBL" id="JAENHM010000003">
    <property type="protein sequence ID" value="MBK1835963.1"/>
    <property type="molecule type" value="Genomic_DNA"/>
</dbReference>
<comment type="caution">
    <text evidence="2">The sequence shown here is derived from an EMBL/GenBank/DDBJ whole genome shotgun (WGS) entry which is preliminary data.</text>
</comment>
<organism evidence="2 3">
    <name type="scientific">Azospirillum endophyticum</name>
    <dbReference type="NCBI Taxonomy" id="2800326"/>
    <lineage>
        <taxon>Bacteria</taxon>
        <taxon>Pseudomonadati</taxon>
        <taxon>Pseudomonadota</taxon>
        <taxon>Alphaproteobacteria</taxon>
        <taxon>Rhodospirillales</taxon>
        <taxon>Azospirillaceae</taxon>
        <taxon>Azospirillum</taxon>
    </lineage>
</organism>
<dbReference type="Proteomes" id="UP000652760">
    <property type="component" value="Unassembled WGS sequence"/>
</dbReference>
<evidence type="ECO:0000259" key="1">
    <source>
        <dbReference type="Pfam" id="PF07969"/>
    </source>
</evidence>
<dbReference type="PANTHER" id="PTHR22642">
    <property type="entry name" value="IMIDAZOLONEPROPIONASE"/>
    <property type="match status" value="1"/>
</dbReference>
<accession>A0ABS1EXX7</accession>
<dbReference type="SUPFAM" id="SSF51338">
    <property type="entry name" value="Composite domain of metallo-dependent hydrolases"/>
    <property type="match status" value="1"/>
</dbReference>
<dbReference type="PANTHER" id="PTHR22642:SF2">
    <property type="entry name" value="PROTEIN LONG AFTER FAR-RED 3"/>
    <property type="match status" value="1"/>
</dbReference>
<keyword evidence="3" id="KW-1185">Reference proteome</keyword>
<dbReference type="RefSeq" id="WP_200190174.1">
    <property type="nucleotide sequence ID" value="NZ_JAENHM010000003.1"/>
</dbReference>
<dbReference type="InterPro" id="IPR013108">
    <property type="entry name" value="Amidohydro_3"/>
</dbReference>
<sequence length="559" mass="60271">MSGPSSSPTLILRNANILTFDPDRPRAGAVALAGDRILAVGGEEVAALATAATEAIDLGGATLIPGFNDAHAHMEREGLKRLRPSLAGARSVGDILERVRAVAAETPPGQWIVTMPIGTPPFFFDGAPTLAEGRPPDRHELDRAAPDHPVYIPGLFGNWGKPPGHSALNSRALALNGITAASLPTCGGVEILKDASGEPTGVIVEHNSRPTVEFDLLPAVPRFGFAERLEGVRLSQRLYNAQGTTSIYEGHGSAPQTISVYRRLWELGELTVRVGLVVSPSWADIAEARRAMRDWLAHARGAGLGDPWLRLSGVHIAYGGDPAVACCARDNLPDTGWSGFVEQALTPADFREACFLAAEHDLRLHTIVSDRLHEVVPVLEAVNERHPLSGRRWVIEHIGRARLTDLEALKRLDVLVTTIPTYFLWKGGAAYLDEPDGGDLVVPHAHLLRLGIPTAIATDNIPHDPFFTLWSVCNRLERTSGRVIGPDQRLDAETALRLFTVAGAALTFDEGWKGPLRPGFAADLAVLSEDPTAIDPDRLRDLRCRLTLVGGRIVHREGL</sequence>
<feature type="domain" description="Amidohydrolase 3" evidence="1">
    <location>
        <begin position="54"/>
        <end position="555"/>
    </location>
</feature>
<gene>
    <name evidence="2" type="ORF">JHL17_00925</name>
</gene>
<reference evidence="3" key="1">
    <citation type="submission" date="2021-01" db="EMBL/GenBank/DDBJ databases">
        <title>Genome public.</title>
        <authorList>
            <person name="Liu C."/>
            <person name="Sun Q."/>
        </authorList>
    </citation>
    <scope>NUCLEOTIDE SEQUENCE [LARGE SCALE GENOMIC DNA]</scope>
    <source>
        <strain evidence="3">YIM B02556</strain>
    </source>
</reference>
<dbReference type="InterPro" id="IPR011059">
    <property type="entry name" value="Metal-dep_hydrolase_composite"/>
</dbReference>
<protein>
    <submittedName>
        <fullName evidence="2">Amidohydrolase</fullName>
    </submittedName>
</protein>
<dbReference type="Pfam" id="PF07969">
    <property type="entry name" value="Amidohydro_3"/>
    <property type="match status" value="1"/>
</dbReference>
<name>A0ABS1EXX7_9PROT</name>